<evidence type="ECO:0000313" key="2">
    <source>
        <dbReference type="EMBL" id="RLE09623.1"/>
    </source>
</evidence>
<evidence type="ECO:0000259" key="1">
    <source>
        <dbReference type="Pfam" id="PF25794"/>
    </source>
</evidence>
<accession>A0A662D896</accession>
<feature type="non-terminal residue" evidence="2">
    <location>
        <position position="204"/>
    </location>
</feature>
<dbReference type="EMBL" id="QMQA01000358">
    <property type="protein sequence ID" value="RLE09623.1"/>
    <property type="molecule type" value="Genomic_DNA"/>
</dbReference>
<dbReference type="Proteomes" id="UP000280417">
    <property type="component" value="Unassembled WGS sequence"/>
</dbReference>
<organism evidence="2 3">
    <name type="scientific">Aerophobetes bacterium</name>
    <dbReference type="NCBI Taxonomy" id="2030807"/>
    <lineage>
        <taxon>Bacteria</taxon>
        <taxon>Candidatus Aerophobota</taxon>
    </lineage>
</organism>
<dbReference type="InterPro" id="IPR058210">
    <property type="entry name" value="SACS/Nov_dom"/>
</dbReference>
<reference evidence="2 3" key="1">
    <citation type="submission" date="2018-06" db="EMBL/GenBank/DDBJ databases">
        <title>Extensive metabolic versatility and redundancy in microbially diverse, dynamic hydrothermal sediments.</title>
        <authorList>
            <person name="Dombrowski N."/>
            <person name="Teske A."/>
            <person name="Baker B.J."/>
        </authorList>
    </citation>
    <scope>NUCLEOTIDE SEQUENCE [LARGE SCALE GENOMIC DNA]</scope>
    <source>
        <strain evidence="2">B3_G15</strain>
    </source>
</reference>
<dbReference type="PANTHER" id="PTHR32387:SF0">
    <property type="entry name" value="PROTEIN NO VEIN"/>
    <property type="match status" value="1"/>
</dbReference>
<dbReference type="InterPro" id="IPR036890">
    <property type="entry name" value="HATPase_C_sf"/>
</dbReference>
<dbReference type="AlphaFoldDB" id="A0A662D896"/>
<name>A0A662D896_UNCAE</name>
<gene>
    <name evidence="2" type="ORF">DRJ04_09760</name>
</gene>
<dbReference type="NCBIfam" id="NF047352">
    <property type="entry name" value="P_loop_sacsin"/>
    <property type="match status" value="1"/>
</dbReference>
<dbReference type="SUPFAM" id="SSF55874">
    <property type="entry name" value="ATPase domain of HSP90 chaperone/DNA topoisomerase II/histidine kinase"/>
    <property type="match status" value="1"/>
</dbReference>
<dbReference type="Pfam" id="PF25794">
    <property type="entry name" value="SACS"/>
    <property type="match status" value="1"/>
</dbReference>
<dbReference type="InterPro" id="IPR052957">
    <property type="entry name" value="Auxin_embryo_med"/>
</dbReference>
<evidence type="ECO:0000313" key="3">
    <source>
        <dbReference type="Proteomes" id="UP000280417"/>
    </source>
</evidence>
<comment type="caution">
    <text evidence="2">The sequence shown here is derived from an EMBL/GenBank/DDBJ whole genome shotgun (WGS) entry which is preliminary data.</text>
</comment>
<proteinExistence type="predicted"/>
<protein>
    <recommendedName>
        <fullName evidence="1">Sacsin/Nov domain-containing protein</fullName>
    </recommendedName>
</protein>
<dbReference type="PANTHER" id="PTHR32387">
    <property type="entry name" value="WU:FJ29H11"/>
    <property type="match status" value="1"/>
</dbReference>
<dbReference type="Gene3D" id="3.30.565.10">
    <property type="entry name" value="Histidine kinase-like ATPase, C-terminal domain"/>
    <property type="match status" value="1"/>
</dbReference>
<sequence>MIARDHIESIKKKYLNSDTDFVLPSLNRSIDRIEKAFPRYGSFLMEFIQNADDVGSGSLLIKIDNRFIRTFNDGRPFSRDDVNSICRVGMSSKTPKDYIGYLGVGFKSVFLISDSPEIYSGDYRFKFVKNEWPEPQKVPWQVIPIWIEQPITLPSNYKTLFRLPVKDEGCIKKLQEETTPEHIGNRMLLFLRNLKNIEIKDKIL</sequence>
<feature type="domain" description="Sacsin/Nov" evidence="1">
    <location>
        <begin position="71"/>
        <end position="123"/>
    </location>
</feature>